<proteinExistence type="predicted"/>
<dbReference type="EMBL" id="CP011797">
    <property type="protein sequence ID" value="ATX75192.1"/>
    <property type="molecule type" value="Genomic_DNA"/>
</dbReference>
<dbReference type="Proteomes" id="UP000229757">
    <property type="component" value="Chromosome"/>
</dbReference>
<dbReference type="KEGG" id="rfo:REIFOR_00014"/>
<accession>A0A2K8KJY2</accession>
<sequence length="76" mass="8392">MKKRFIAGVVCPKCGALDTIMAVNDTEQQVLIRDCIDCGFTDRLSTGVNEPKEMSTRVTADEQYVDAAVQVIKIIQ</sequence>
<evidence type="ECO:0008006" key="3">
    <source>
        <dbReference type="Google" id="ProtNLM"/>
    </source>
</evidence>
<evidence type="ECO:0000313" key="1">
    <source>
        <dbReference type="EMBL" id="ATX75192.1"/>
    </source>
</evidence>
<reference evidence="1 2" key="1">
    <citation type="journal article" date="2017" name="Environ. Microbiol.">
        <title>Genomic and physiological analyses of 'Reinekea forsetii' reveal a versatile opportunistic lifestyle during spring algae blooms.</title>
        <authorList>
            <person name="Avci B."/>
            <person name="Hahnke R.L."/>
            <person name="Chafee M."/>
            <person name="Fischer T."/>
            <person name="Gruber-Vodicka H."/>
            <person name="Tegetmeyer H.E."/>
            <person name="Harder J."/>
            <person name="Fuchs B.M."/>
            <person name="Amann R.I."/>
            <person name="Teeling H."/>
        </authorList>
    </citation>
    <scope>NUCLEOTIDE SEQUENCE [LARGE SCALE GENOMIC DNA]</scope>
    <source>
        <strain evidence="1 2">Hel1_31_D35</strain>
    </source>
</reference>
<dbReference type="AlphaFoldDB" id="A0A2K8KJY2"/>
<protein>
    <recommendedName>
        <fullName evidence="3">DNA-binding protein</fullName>
    </recommendedName>
</protein>
<dbReference type="NCBIfam" id="TIGR02443">
    <property type="entry name" value="YheV family putative zinc ribbon protein"/>
    <property type="match status" value="1"/>
</dbReference>
<dbReference type="RefSeq" id="WP_100255613.1">
    <property type="nucleotide sequence ID" value="NZ_CP011797.1"/>
</dbReference>
<evidence type="ECO:0000313" key="2">
    <source>
        <dbReference type="Proteomes" id="UP000229757"/>
    </source>
</evidence>
<dbReference type="InterPro" id="IPR012658">
    <property type="entry name" value="YheV"/>
</dbReference>
<dbReference type="OrthoDB" id="5881059at2"/>
<dbReference type="Pfam" id="PF09526">
    <property type="entry name" value="DUF2387"/>
    <property type="match status" value="1"/>
</dbReference>
<gene>
    <name evidence="1" type="ORF">REIFOR_00014</name>
</gene>
<name>A0A2K8KJY2_9GAMM</name>
<organism evidence="1 2">
    <name type="scientific">Reinekea forsetii</name>
    <dbReference type="NCBI Taxonomy" id="1336806"/>
    <lineage>
        <taxon>Bacteria</taxon>
        <taxon>Pseudomonadati</taxon>
        <taxon>Pseudomonadota</taxon>
        <taxon>Gammaproteobacteria</taxon>
        <taxon>Oceanospirillales</taxon>
        <taxon>Saccharospirillaceae</taxon>
        <taxon>Reinekea</taxon>
    </lineage>
</organism>
<keyword evidence="2" id="KW-1185">Reference proteome</keyword>